<reference evidence="1" key="1">
    <citation type="submission" date="2020-05" db="EMBL/GenBank/DDBJ databases">
        <authorList>
            <person name="Chiriac C."/>
            <person name="Salcher M."/>
            <person name="Ghai R."/>
            <person name="Kavagutti S V."/>
        </authorList>
    </citation>
    <scope>NUCLEOTIDE SEQUENCE</scope>
</reference>
<dbReference type="AlphaFoldDB" id="A0A6J7KSR4"/>
<evidence type="ECO:0000313" key="1">
    <source>
        <dbReference type="EMBL" id="CAB4958541.1"/>
    </source>
</evidence>
<sequence>MGALALVLVAGAVLVGVKSTGARSGATTSTNVTVTCAFVERPVVGEPTPMYFPGDAVNMTVTPNSALNDVVLTLNIKGGDPAAGEYDPDYVSTTSINLGAANSVAITKGSNLRENFDYWVSWTVSGVAYETAHGTACS</sequence>
<gene>
    <name evidence="1" type="ORF">UFOPK3773_01844</name>
</gene>
<proteinExistence type="predicted"/>
<protein>
    <submittedName>
        <fullName evidence="1">Unannotated protein</fullName>
    </submittedName>
</protein>
<organism evidence="1">
    <name type="scientific">freshwater metagenome</name>
    <dbReference type="NCBI Taxonomy" id="449393"/>
    <lineage>
        <taxon>unclassified sequences</taxon>
        <taxon>metagenomes</taxon>
        <taxon>ecological metagenomes</taxon>
    </lineage>
</organism>
<dbReference type="EMBL" id="CAFBNF010000255">
    <property type="protein sequence ID" value="CAB4958541.1"/>
    <property type="molecule type" value="Genomic_DNA"/>
</dbReference>
<accession>A0A6J7KSR4</accession>
<name>A0A6J7KSR4_9ZZZZ</name>